<keyword evidence="3" id="KW-1185">Reference proteome</keyword>
<evidence type="ECO:0000313" key="2">
    <source>
        <dbReference type="EMBL" id="KAF4610296.1"/>
    </source>
</evidence>
<evidence type="ECO:0000313" key="3">
    <source>
        <dbReference type="Proteomes" id="UP000521872"/>
    </source>
</evidence>
<reference evidence="2 3" key="1">
    <citation type="submission" date="2019-12" db="EMBL/GenBank/DDBJ databases">
        <authorList>
            <person name="Floudas D."/>
            <person name="Bentzer J."/>
            <person name="Ahren D."/>
            <person name="Johansson T."/>
            <person name="Persson P."/>
            <person name="Tunlid A."/>
        </authorList>
    </citation>
    <scope>NUCLEOTIDE SEQUENCE [LARGE SCALE GENOMIC DNA]</scope>
    <source>
        <strain evidence="2 3">CBS 102.39</strain>
    </source>
</reference>
<protein>
    <submittedName>
        <fullName evidence="2">Uncharacterized protein</fullName>
    </submittedName>
</protein>
<dbReference type="EMBL" id="JAACJL010000059">
    <property type="protein sequence ID" value="KAF4610296.1"/>
    <property type="molecule type" value="Genomic_DNA"/>
</dbReference>
<accession>A0A8H4QGI1</accession>
<name>A0A8H4QGI1_9AGAR</name>
<feature type="region of interest" description="Disordered" evidence="1">
    <location>
        <begin position="1"/>
        <end position="25"/>
    </location>
</feature>
<dbReference type="Proteomes" id="UP000521872">
    <property type="component" value="Unassembled WGS sequence"/>
</dbReference>
<dbReference type="AlphaFoldDB" id="A0A8H4QGI1"/>
<evidence type="ECO:0000256" key="1">
    <source>
        <dbReference type="SAM" id="MobiDB-lite"/>
    </source>
</evidence>
<gene>
    <name evidence="2" type="ORF">D9613_010474</name>
</gene>
<feature type="compositionally biased region" description="Polar residues" evidence="1">
    <location>
        <begin position="1"/>
        <end position="24"/>
    </location>
</feature>
<proteinExistence type="predicted"/>
<organism evidence="2 3">
    <name type="scientific">Agrocybe pediades</name>
    <dbReference type="NCBI Taxonomy" id="84607"/>
    <lineage>
        <taxon>Eukaryota</taxon>
        <taxon>Fungi</taxon>
        <taxon>Dikarya</taxon>
        <taxon>Basidiomycota</taxon>
        <taxon>Agaricomycotina</taxon>
        <taxon>Agaricomycetes</taxon>
        <taxon>Agaricomycetidae</taxon>
        <taxon>Agaricales</taxon>
        <taxon>Agaricineae</taxon>
        <taxon>Strophariaceae</taxon>
        <taxon>Agrocybe</taxon>
    </lineage>
</organism>
<comment type="caution">
    <text evidence="2">The sequence shown here is derived from an EMBL/GenBank/DDBJ whole genome shotgun (WGS) entry which is preliminary data.</text>
</comment>
<sequence>MSQVSDQTTPRQDTNTLLPSSERQGVSEEVLNALETYKKKDTTKVGVRFRGVGNAPIMR</sequence>